<organism evidence="1 2">
    <name type="scientific">Ancylostoma ceylanicum</name>
    <dbReference type="NCBI Taxonomy" id="53326"/>
    <lineage>
        <taxon>Eukaryota</taxon>
        <taxon>Metazoa</taxon>
        <taxon>Ecdysozoa</taxon>
        <taxon>Nematoda</taxon>
        <taxon>Chromadorea</taxon>
        <taxon>Rhabditida</taxon>
        <taxon>Rhabditina</taxon>
        <taxon>Rhabditomorpha</taxon>
        <taxon>Strongyloidea</taxon>
        <taxon>Ancylostomatidae</taxon>
        <taxon>Ancylostomatinae</taxon>
        <taxon>Ancylostoma</taxon>
    </lineage>
</organism>
<sequence length="71" mass="8035">MANGGDMYGIVEINCTGVTKIFLSSILNGELMCRFRPTFRHFFIVSQMPPLESLPSRTWWRFPINGKGNGP</sequence>
<dbReference type="Proteomes" id="UP000024635">
    <property type="component" value="Unassembled WGS sequence"/>
</dbReference>
<dbReference type="AlphaFoldDB" id="A0A016UTE5"/>
<evidence type="ECO:0000313" key="1">
    <source>
        <dbReference type="EMBL" id="EYC18047.1"/>
    </source>
</evidence>
<name>A0A016UTE5_9BILA</name>
<protein>
    <submittedName>
        <fullName evidence="1">Uncharacterized protein</fullName>
    </submittedName>
</protein>
<proteinExistence type="predicted"/>
<evidence type="ECO:0000313" key="2">
    <source>
        <dbReference type="Proteomes" id="UP000024635"/>
    </source>
</evidence>
<accession>A0A016UTE5</accession>
<gene>
    <name evidence="1" type="primary">Acey_s0028.g1654</name>
    <name evidence="1" type="ORF">Y032_0028g1654</name>
</gene>
<reference evidence="2" key="1">
    <citation type="journal article" date="2015" name="Nat. Genet.">
        <title>The genome and transcriptome of the zoonotic hookworm Ancylostoma ceylanicum identify infection-specific gene families.</title>
        <authorList>
            <person name="Schwarz E.M."/>
            <person name="Hu Y."/>
            <person name="Antoshechkin I."/>
            <person name="Miller M.M."/>
            <person name="Sternberg P.W."/>
            <person name="Aroian R.V."/>
        </authorList>
    </citation>
    <scope>NUCLEOTIDE SEQUENCE</scope>
    <source>
        <strain evidence="2">HY135</strain>
    </source>
</reference>
<dbReference type="EMBL" id="JARK01001364">
    <property type="protein sequence ID" value="EYC18047.1"/>
    <property type="molecule type" value="Genomic_DNA"/>
</dbReference>
<comment type="caution">
    <text evidence="1">The sequence shown here is derived from an EMBL/GenBank/DDBJ whole genome shotgun (WGS) entry which is preliminary data.</text>
</comment>
<keyword evidence="2" id="KW-1185">Reference proteome</keyword>